<gene>
    <name evidence="5" type="ORF">LSH36_47g05017</name>
</gene>
<name>A0AAD9NCW0_9ANNE</name>
<organism evidence="5 6">
    <name type="scientific">Paralvinella palmiformis</name>
    <dbReference type="NCBI Taxonomy" id="53620"/>
    <lineage>
        <taxon>Eukaryota</taxon>
        <taxon>Metazoa</taxon>
        <taxon>Spiralia</taxon>
        <taxon>Lophotrochozoa</taxon>
        <taxon>Annelida</taxon>
        <taxon>Polychaeta</taxon>
        <taxon>Sedentaria</taxon>
        <taxon>Canalipalpata</taxon>
        <taxon>Terebellida</taxon>
        <taxon>Terebelliformia</taxon>
        <taxon>Alvinellidae</taxon>
        <taxon>Paralvinella</taxon>
    </lineage>
</organism>
<feature type="compositionally biased region" description="Polar residues" evidence="2">
    <location>
        <begin position="1085"/>
        <end position="1102"/>
    </location>
</feature>
<feature type="region of interest" description="Disordered" evidence="2">
    <location>
        <begin position="735"/>
        <end position="754"/>
    </location>
</feature>
<feature type="region of interest" description="Disordered" evidence="2">
    <location>
        <begin position="618"/>
        <end position="654"/>
    </location>
</feature>
<accession>A0AAD9NCW0</accession>
<feature type="compositionally biased region" description="Basic and acidic residues" evidence="2">
    <location>
        <begin position="209"/>
        <end position="229"/>
    </location>
</feature>
<dbReference type="Pfam" id="PF00620">
    <property type="entry name" value="RhoGAP"/>
    <property type="match status" value="1"/>
</dbReference>
<dbReference type="InterPro" id="IPR008936">
    <property type="entry name" value="Rho_GTPase_activation_prot"/>
</dbReference>
<dbReference type="CDD" id="cd01253">
    <property type="entry name" value="PH_ARHGAP21-like"/>
    <property type="match status" value="1"/>
</dbReference>
<keyword evidence="1" id="KW-0343">GTPase activation</keyword>
<dbReference type="InterPro" id="IPR001605">
    <property type="entry name" value="PH_dom-spectrin-type"/>
</dbReference>
<evidence type="ECO:0008006" key="7">
    <source>
        <dbReference type="Google" id="ProtNLM"/>
    </source>
</evidence>
<sequence length="1293" mass="143808">MMMLLPCVGHGCYQTPRILEAISDKRTLFDMPSPAGDIRIEGPLLCKIAITDGKRASDRSWKPCYAQLRGRALFLFKDKNNVSPTPFEDQPISIKSSIVDIAYDYTKKKNVFRLTTYNGSEYLFQADDHDAMLQWIRMIQDNNNPEEDKQGVASSDLIIRKAVQQQESTSVNRNSPQVAQKGKEKKTSTRSLRSKSPSSHSPASKPKKQLSEKDLMDPSGQKPKDTKTWKDRMAKKFKRYGSSSSASADMPETSESSEITGTFGVPLEACPCSSFSEYVPLVVEVCTKIVEERGLEYQGIYRVPGNTGAVNILQEELNRAVDYESLELESEKWMDVNVVGSLLKSFFRKLPEPLITEDLYQAMIAANRIPNQEKRMLKIKKLIHDLPEHNFETFRYIAEHLNRVSEKGDMNKMDGRNLAIVFGPTLIRTSDENMVTMVTDMSDQCRIVESIIANYKWFFSSWFEDVNVPVEEQTDTVPVSGMNQELIVKAENLGDRGRDVSVKDLMSSVIQAANRKIRKKDKPKTSDSVDIDMESEQNSYNERNIDKEIELRRGRDTSQNCLTKEGSVNLEHVTSTTTASSSVSVHESKSSLSLEYSGTKEPAHTSADLKTSVSSLAGMSTTRSGTSLNQVQEKDQWSPNDGSKNRAKQQAGLPIKHYPAYPRVDISSPQVDNSKPSLLKKYSYDELPREEWSHEDEDSARAEGRRDHDEVKKMYGLTQQTRQHLRRIEQETEALRQRERERRKNQEHAAKARQRIERELQKTRRELEEDHNVDEILLRGIGGSEKLPAYRQKYSDHATSAVDNHSVTSDYSTMSSTNTTQGSGPPTKRQMASSETAGTTSSARRRSADQCGSCRHDGVRTGRPADGPKPGEKFPASIGMRLDRSLARPISDDVLKIRKGSLDSLLDVYDRDLSHIDSDIDEDDVVKKDEGLLESIASADPQFRTLLAPAAGQKMATSCRLIGKDTKMEPSFPRNVSEGVKSFRDPTLHKASGESKVIGIASRFERIKSGDAKSIDKVMSSYKADGHTSGAIASGAVSAKSSTATSSCTHSNENQPAAGSRLGGASSGRLWSEQTGTPLEKVTAMSKQTAKPNSILRQGSSERSPDEYVAALRKSTEKLFGSGEDLIDLRSPEEETAEAQKGSSIADKTNSVTAHAEGDRKSRRRRRHTVGGSNDLENMKAMMAATHQYLNRGEVDKRSAWERLQPKSPVTDDARDLKSWCMQQRLRHVGSSPALFDPRLVPVSLDGPPMKRKGSVKSDDDKQPSCTGSSQSSTASSPSVRVQPNSFGFVSSI</sequence>
<feature type="compositionally biased region" description="Polar residues" evidence="2">
    <location>
        <begin position="618"/>
        <end position="642"/>
    </location>
</feature>
<evidence type="ECO:0000259" key="4">
    <source>
        <dbReference type="PROSITE" id="PS50238"/>
    </source>
</evidence>
<evidence type="ECO:0000256" key="1">
    <source>
        <dbReference type="ARBA" id="ARBA00022468"/>
    </source>
</evidence>
<feature type="compositionally biased region" description="Low complexity" evidence="2">
    <location>
        <begin position="1264"/>
        <end position="1279"/>
    </location>
</feature>
<dbReference type="SMART" id="SM00233">
    <property type="entry name" value="PH"/>
    <property type="match status" value="1"/>
</dbReference>
<dbReference type="FunFam" id="2.30.29.30:FF:000024">
    <property type="entry name" value="Spectrin beta chain"/>
    <property type="match status" value="1"/>
</dbReference>
<dbReference type="Pfam" id="PF15410">
    <property type="entry name" value="PH_9"/>
    <property type="match status" value="1"/>
</dbReference>
<dbReference type="PANTHER" id="PTHR23175">
    <property type="entry name" value="PDZ DOMAIN-CONTAINING PROTEIN"/>
    <property type="match status" value="1"/>
</dbReference>
<dbReference type="PROSITE" id="PS50003">
    <property type="entry name" value="PH_DOMAIN"/>
    <property type="match status" value="1"/>
</dbReference>
<dbReference type="Gene3D" id="2.30.29.30">
    <property type="entry name" value="Pleckstrin-homology domain (PH domain)/Phosphotyrosine-binding domain (PTB)"/>
    <property type="match status" value="1"/>
</dbReference>
<feature type="region of interest" description="Disordered" evidence="2">
    <location>
        <begin position="240"/>
        <end position="259"/>
    </location>
</feature>
<feature type="compositionally biased region" description="Polar residues" evidence="2">
    <location>
        <begin position="797"/>
        <end position="824"/>
    </location>
</feature>
<feature type="region of interest" description="Disordered" evidence="2">
    <location>
        <begin position="797"/>
        <end position="878"/>
    </location>
</feature>
<dbReference type="GO" id="GO:0005543">
    <property type="term" value="F:phospholipid binding"/>
    <property type="evidence" value="ECO:0007669"/>
    <property type="project" value="InterPro"/>
</dbReference>
<dbReference type="SUPFAM" id="SSF50729">
    <property type="entry name" value="PH domain-like"/>
    <property type="match status" value="1"/>
</dbReference>
<evidence type="ECO:0000256" key="2">
    <source>
        <dbReference type="SAM" id="MobiDB-lite"/>
    </source>
</evidence>
<feature type="region of interest" description="Disordered" evidence="2">
    <location>
        <begin position="1043"/>
        <end position="1106"/>
    </location>
</feature>
<dbReference type="InterPro" id="IPR011993">
    <property type="entry name" value="PH-like_dom_sf"/>
</dbReference>
<feature type="region of interest" description="Disordered" evidence="2">
    <location>
        <begin position="1128"/>
        <end position="1176"/>
    </location>
</feature>
<comment type="caution">
    <text evidence="5">The sequence shown here is derived from an EMBL/GenBank/DDBJ whole genome shotgun (WGS) entry which is preliminary data.</text>
</comment>
<dbReference type="InterPro" id="IPR000198">
    <property type="entry name" value="RhoGAP_dom"/>
</dbReference>
<evidence type="ECO:0000313" key="6">
    <source>
        <dbReference type="Proteomes" id="UP001208570"/>
    </source>
</evidence>
<feature type="compositionally biased region" description="Polar residues" evidence="2">
    <location>
        <begin position="164"/>
        <end position="178"/>
    </location>
</feature>
<feature type="compositionally biased region" description="Low complexity" evidence="2">
    <location>
        <begin position="189"/>
        <end position="204"/>
    </location>
</feature>
<dbReference type="Gene3D" id="1.10.555.10">
    <property type="entry name" value="Rho GTPase activation protein"/>
    <property type="match status" value="1"/>
</dbReference>
<dbReference type="GO" id="GO:0005096">
    <property type="term" value="F:GTPase activator activity"/>
    <property type="evidence" value="ECO:0007669"/>
    <property type="project" value="UniProtKB-KW"/>
</dbReference>
<feature type="region of interest" description="Disordered" evidence="2">
    <location>
        <begin position="515"/>
        <end position="546"/>
    </location>
</feature>
<feature type="compositionally biased region" description="Low complexity" evidence="2">
    <location>
        <begin position="1043"/>
        <end position="1060"/>
    </location>
</feature>
<dbReference type="SMART" id="SM00324">
    <property type="entry name" value="RhoGAP"/>
    <property type="match status" value="1"/>
</dbReference>
<keyword evidence="6" id="KW-1185">Reference proteome</keyword>
<evidence type="ECO:0000313" key="5">
    <source>
        <dbReference type="EMBL" id="KAK2165652.1"/>
    </source>
</evidence>
<dbReference type="FunFam" id="1.10.555.10:FF:000058">
    <property type="entry name" value="GTPase-activating protein pac-1"/>
    <property type="match status" value="1"/>
</dbReference>
<feature type="compositionally biased region" description="Basic and acidic residues" evidence="2">
    <location>
        <begin position="699"/>
        <end position="712"/>
    </location>
</feature>
<protein>
    <recommendedName>
        <fullName evidence="7">Rho GTPase-activating protein 21</fullName>
    </recommendedName>
</protein>
<feature type="compositionally biased region" description="Polar residues" evidence="2">
    <location>
        <begin position="1280"/>
        <end position="1293"/>
    </location>
</feature>
<dbReference type="PANTHER" id="PTHR23175:SF23">
    <property type="entry name" value="PDZ DOMAIN-CONTAINING PROTEIN"/>
    <property type="match status" value="1"/>
</dbReference>
<dbReference type="InterPro" id="IPR041681">
    <property type="entry name" value="PH_9"/>
</dbReference>
<feature type="compositionally biased region" description="Polar residues" evidence="2">
    <location>
        <begin position="241"/>
        <end position="259"/>
    </location>
</feature>
<feature type="region of interest" description="Disordered" evidence="2">
    <location>
        <begin position="688"/>
        <end position="712"/>
    </location>
</feature>
<dbReference type="PRINTS" id="PR00683">
    <property type="entry name" value="SPECTRINPH"/>
</dbReference>
<feature type="region of interest" description="Disordered" evidence="2">
    <location>
        <begin position="164"/>
        <end position="229"/>
    </location>
</feature>
<feature type="compositionally biased region" description="Polar residues" evidence="2">
    <location>
        <begin position="1141"/>
        <end position="1153"/>
    </location>
</feature>
<feature type="domain" description="Rho-GAP" evidence="4">
    <location>
        <begin position="273"/>
        <end position="459"/>
    </location>
</feature>
<evidence type="ECO:0000259" key="3">
    <source>
        <dbReference type="PROSITE" id="PS50003"/>
    </source>
</evidence>
<dbReference type="PROSITE" id="PS50238">
    <property type="entry name" value="RHOGAP"/>
    <property type="match status" value="1"/>
</dbReference>
<dbReference type="Proteomes" id="UP001208570">
    <property type="component" value="Unassembled WGS sequence"/>
</dbReference>
<dbReference type="EMBL" id="JAODUP010000047">
    <property type="protein sequence ID" value="KAK2165652.1"/>
    <property type="molecule type" value="Genomic_DNA"/>
</dbReference>
<reference evidence="5" key="1">
    <citation type="journal article" date="2023" name="Mol. Biol. Evol.">
        <title>Third-Generation Sequencing Reveals the Adaptive Role of the Epigenome in Three Deep-Sea Polychaetes.</title>
        <authorList>
            <person name="Perez M."/>
            <person name="Aroh O."/>
            <person name="Sun Y."/>
            <person name="Lan Y."/>
            <person name="Juniper S.K."/>
            <person name="Young C.R."/>
            <person name="Angers B."/>
            <person name="Qian P.Y."/>
        </authorList>
    </citation>
    <scope>NUCLEOTIDE SEQUENCE</scope>
    <source>
        <strain evidence="5">P08H-3</strain>
    </source>
</reference>
<feature type="region of interest" description="Disordered" evidence="2">
    <location>
        <begin position="1234"/>
        <end position="1293"/>
    </location>
</feature>
<proteinExistence type="predicted"/>
<feature type="compositionally biased region" description="Low complexity" evidence="2">
    <location>
        <begin position="832"/>
        <end position="842"/>
    </location>
</feature>
<dbReference type="SUPFAM" id="SSF48350">
    <property type="entry name" value="GTPase activation domain, GAP"/>
    <property type="match status" value="1"/>
</dbReference>
<dbReference type="InterPro" id="IPR001849">
    <property type="entry name" value="PH_domain"/>
</dbReference>
<dbReference type="GO" id="GO:0007165">
    <property type="term" value="P:signal transduction"/>
    <property type="evidence" value="ECO:0007669"/>
    <property type="project" value="InterPro"/>
</dbReference>
<feature type="domain" description="PH" evidence="3">
    <location>
        <begin position="37"/>
        <end position="144"/>
    </location>
</feature>